<evidence type="ECO:0000256" key="3">
    <source>
        <dbReference type="ARBA" id="ARBA00022792"/>
    </source>
</evidence>
<dbReference type="PANTHER" id="PTHR15415">
    <property type="entry name" value="MITOFILIN"/>
    <property type="match status" value="1"/>
</dbReference>
<organism evidence="8 9">
    <name type="scientific">Henosepilachna vigintioctopunctata</name>
    <dbReference type="NCBI Taxonomy" id="420089"/>
    <lineage>
        <taxon>Eukaryota</taxon>
        <taxon>Metazoa</taxon>
        <taxon>Ecdysozoa</taxon>
        <taxon>Arthropoda</taxon>
        <taxon>Hexapoda</taxon>
        <taxon>Insecta</taxon>
        <taxon>Pterygota</taxon>
        <taxon>Neoptera</taxon>
        <taxon>Endopterygota</taxon>
        <taxon>Coleoptera</taxon>
        <taxon>Polyphaga</taxon>
        <taxon>Cucujiformia</taxon>
        <taxon>Coccinelloidea</taxon>
        <taxon>Coccinellidae</taxon>
        <taxon>Epilachninae</taxon>
        <taxon>Epilachnini</taxon>
        <taxon>Henosepilachna</taxon>
    </lineage>
</organism>
<evidence type="ECO:0000256" key="2">
    <source>
        <dbReference type="ARBA" id="ARBA00022692"/>
    </source>
</evidence>
<evidence type="ECO:0000256" key="5">
    <source>
        <dbReference type="ARBA" id="ARBA00023128"/>
    </source>
</evidence>
<evidence type="ECO:0000256" key="7">
    <source>
        <dbReference type="RuleBase" id="RU363000"/>
    </source>
</evidence>
<dbReference type="InterPro" id="IPR019133">
    <property type="entry name" value="MIC60"/>
</dbReference>
<dbReference type="PANTHER" id="PTHR15415:SF7">
    <property type="entry name" value="MICOS COMPLEX SUBUNIT MIC60"/>
    <property type="match status" value="1"/>
</dbReference>
<dbReference type="AlphaFoldDB" id="A0AAW1ULZ0"/>
<evidence type="ECO:0000256" key="1">
    <source>
        <dbReference type="ARBA" id="ARBA00010877"/>
    </source>
</evidence>
<evidence type="ECO:0000313" key="9">
    <source>
        <dbReference type="Proteomes" id="UP001431783"/>
    </source>
</evidence>
<keyword evidence="2 7" id="KW-0812">Transmembrane</keyword>
<keyword evidence="3 7" id="KW-0999">Mitochondrion inner membrane</keyword>
<name>A0AAW1ULZ0_9CUCU</name>
<keyword evidence="5 7" id="KW-0496">Mitochondrion</keyword>
<comment type="subcellular location">
    <subcellularLocation>
        <location evidence="7">Mitochondrion inner membrane</location>
        <topology evidence="7">Single-pass membrane protein</topology>
    </subcellularLocation>
</comment>
<keyword evidence="4" id="KW-1133">Transmembrane helix</keyword>
<dbReference type="GO" id="GO:0061617">
    <property type="term" value="C:MICOS complex"/>
    <property type="evidence" value="ECO:0007669"/>
    <property type="project" value="TreeGrafter"/>
</dbReference>
<protein>
    <recommendedName>
        <fullName evidence="7">MICOS complex subunit MIC60</fullName>
    </recommendedName>
    <alternativeName>
        <fullName evidence="7">Mitofilin</fullName>
    </alternativeName>
</protein>
<comment type="subunit">
    <text evidence="7">Component of the mitochondrial contact site and cristae organizing system (MICOS) complex.</text>
</comment>
<evidence type="ECO:0000256" key="6">
    <source>
        <dbReference type="ARBA" id="ARBA00023136"/>
    </source>
</evidence>
<keyword evidence="6" id="KW-0472">Membrane</keyword>
<evidence type="ECO:0000256" key="4">
    <source>
        <dbReference type="ARBA" id="ARBA00022989"/>
    </source>
</evidence>
<accession>A0AAW1ULZ0</accession>
<comment type="function">
    <text evidence="7">Component of the MICOS complex, a large protein complex of the mitochondrial inner membrane that plays crucial roles in the maintenance of crista junctions, inner membrane architecture, and formation of contact sites to the outer membrane.</text>
</comment>
<comment type="similarity">
    <text evidence="1 7">Belongs to the MICOS complex subunit Mic60 family.</text>
</comment>
<dbReference type="Pfam" id="PF09731">
    <property type="entry name" value="Mitofilin"/>
    <property type="match status" value="1"/>
</dbReference>
<sequence length="227" mass="25405">MQLAAMIGRLRGLDRTMKLREVADEEAKKSQVLWAACQALLRALKSACPGLPWQTQLRPLTPELNAVERSAAKEDELVKAVVKAIPAEARERGIFPEDALRERFLKVEKVARMVALVPGEGAALPVYILSYIQSLLLLNAPSPIPQAELNNEETDFSDLSTNDILQRARYWLDRGNFMQTLKYMNLLQGASRSVARQWMNETRILLETQQAANTLMAHAASSGLMYL</sequence>
<proteinExistence type="inferred from homology"/>
<dbReference type="GO" id="GO:0042407">
    <property type="term" value="P:cristae formation"/>
    <property type="evidence" value="ECO:0007669"/>
    <property type="project" value="TreeGrafter"/>
</dbReference>
<comment type="caution">
    <text evidence="8">The sequence shown here is derived from an EMBL/GenBank/DDBJ whole genome shotgun (WGS) entry which is preliminary data.</text>
</comment>
<dbReference type="EMBL" id="JARQZJ010000070">
    <property type="protein sequence ID" value="KAK9881814.1"/>
    <property type="molecule type" value="Genomic_DNA"/>
</dbReference>
<evidence type="ECO:0000313" key="8">
    <source>
        <dbReference type="EMBL" id="KAK9881814.1"/>
    </source>
</evidence>
<gene>
    <name evidence="8" type="ORF">WA026_017328</name>
</gene>
<dbReference type="Proteomes" id="UP001431783">
    <property type="component" value="Unassembled WGS sequence"/>
</dbReference>
<keyword evidence="9" id="KW-1185">Reference proteome</keyword>
<reference evidence="8 9" key="1">
    <citation type="submission" date="2023-03" db="EMBL/GenBank/DDBJ databases">
        <title>Genome insight into feeding habits of ladybird beetles.</title>
        <authorList>
            <person name="Li H.-S."/>
            <person name="Huang Y.-H."/>
            <person name="Pang H."/>
        </authorList>
    </citation>
    <scope>NUCLEOTIDE SEQUENCE [LARGE SCALE GENOMIC DNA]</scope>
    <source>
        <strain evidence="8">SYSU_2023b</strain>
        <tissue evidence="8">Whole body</tissue>
    </source>
</reference>